<protein>
    <submittedName>
        <fullName evidence="10">Nucleophosmin/nucleoplasmin 2</fullName>
    </submittedName>
</protein>
<feature type="compositionally biased region" description="Gly residues" evidence="8">
    <location>
        <begin position="336"/>
        <end position="345"/>
    </location>
</feature>
<feature type="domain" description="Nucleoplasmin core" evidence="9">
    <location>
        <begin position="160"/>
        <end position="259"/>
    </location>
</feature>
<keyword evidence="4" id="KW-0156">Chromatin regulator</keyword>
<name>A0A674H6B4_TAEGU</name>
<comment type="subcellular location">
    <subcellularLocation>
        <location evidence="1">Nucleus</location>
    </subcellularLocation>
</comment>
<evidence type="ECO:0000256" key="1">
    <source>
        <dbReference type="ARBA" id="ARBA00004123"/>
    </source>
</evidence>
<dbReference type="InterPro" id="IPR036824">
    <property type="entry name" value="Nucleoplasmin_core_dom_sf"/>
</dbReference>
<keyword evidence="11" id="KW-1185">Reference proteome</keyword>
<keyword evidence="6" id="KW-0539">Nucleus</keyword>
<evidence type="ECO:0000256" key="7">
    <source>
        <dbReference type="ARBA" id="ARBA00023279"/>
    </source>
</evidence>
<feature type="compositionally biased region" description="Acidic residues" evidence="8">
    <location>
        <begin position="265"/>
        <end position="280"/>
    </location>
</feature>
<dbReference type="PANTHER" id="PTHR22747">
    <property type="entry name" value="NUCLEOPLASMIN"/>
    <property type="match status" value="1"/>
</dbReference>
<reference evidence="10" key="3">
    <citation type="submission" date="2025-09" db="UniProtKB">
        <authorList>
            <consortium name="Ensembl"/>
        </authorList>
    </citation>
    <scope>IDENTIFICATION</scope>
</reference>
<dbReference type="GO" id="GO:0045740">
    <property type="term" value="P:positive regulation of DNA replication"/>
    <property type="evidence" value="ECO:0007669"/>
    <property type="project" value="TreeGrafter"/>
</dbReference>
<dbReference type="AlphaFoldDB" id="A0A674H6B4"/>
<dbReference type="Ensembl" id="ENSTGUT00000032843.1">
    <property type="protein sequence ID" value="ENSTGUP00000030044.1"/>
    <property type="gene ID" value="ENSTGUG00000020784.1"/>
</dbReference>
<dbReference type="Pfam" id="PF03066">
    <property type="entry name" value="Nucleoplasmin"/>
    <property type="match status" value="1"/>
</dbReference>
<feature type="region of interest" description="Disordered" evidence="8">
    <location>
        <begin position="264"/>
        <end position="350"/>
    </location>
</feature>
<dbReference type="Proteomes" id="UP000007754">
    <property type="component" value="Chromosome 22"/>
</dbReference>
<evidence type="ECO:0000256" key="4">
    <source>
        <dbReference type="ARBA" id="ARBA00022853"/>
    </source>
</evidence>
<sequence length="456" mass="48460">MLPFPVPPVLPVSSFPVPPVSLFPVLPVSPHYSQCPPLFPVSPHYSQCSQCPPPVFPVSPPSIPSVPPIIPSVPPFPLFPVPPVSPSPAPLPPLPNAPAVSFWGGGGVSPDFGGVLRFWGCPQILGSPPSPCVPRRLCHPSAMSFTDSTDSGSDRPVSVLWGCELSAARSCCTFRAPEDWRCEQQLVLRTVCLGEAARDEFHVLEVLPEDGENRTPVPLATLRPSVLPSTSLAGVELTPPVTFRLRAGSGPLFVSGQHVSLMDLSSEEDEDDDEEEEAAEETPKKPPKGSGAPRGGAAKKRKREKEEELNSLAPEGPPPAKVGPRGSRTPFSRGMSGFGGAGGVGRQNLDPKFGGEAQIWGSPITFSQGIGVWGDGRIWTQNLGAKRRFGAPPSPFSKGLGFGVTGRVGWQNLDPKFGGEVQIWGSPHPLFLRDNGIGVWGHGRGREAEFGPKIWG</sequence>
<reference evidence="10" key="2">
    <citation type="submission" date="2025-08" db="UniProtKB">
        <authorList>
            <consortium name="Ensembl"/>
        </authorList>
    </citation>
    <scope>IDENTIFICATION</scope>
</reference>
<keyword evidence="5" id="KW-0143">Chaperone</keyword>
<organism evidence="10 11">
    <name type="scientific">Taeniopygia guttata</name>
    <name type="common">Zebra finch</name>
    <name type="synonym">Poephila guttata</name>
    <dbReference type="NCBI Taxonomy" id="59729"/>
    <lineage>
        <taxon>Eukaryota</taxon>
        <taxon>Metazoa</taxon>
        <taxon>Chordata</taxon>
        <taxon>Craniata</taxon>
        <taxon>Vertebrata</taxon>
        <taxon>Euteleostomi</taxon>
        <taxon>Archelosauria</taxon>
        <taxon>Archosauria</taxon>
        <taxon>Dinosauria</taxon>
        <taxon>Saurischia</taxon>
        <taxon>Theropoda</taxon>
        <taxon>Coelurosauria</taxon>
        <taxon>Aves</taxon>
        <taxon>Neognathae</taxon>
        <taxon>Neoaves</taxon>
        <taxon>Telluraves</taxon>
        <taxon>Australaves</taxon>
        <taxon>Passeriformes</taxon>
        <taxon>Passeroidea</taxon>
        <taxon>Estrildidae</taxon>
        <taxon>Estrildinae</taxon>
        <taxon>Taeniopygia</taxon>
    </lineage>
</organism>
<evidence type="ECO:0000313" key="11">
    <source>
        <dbReference type="Proteomes" id="UP000007754"/>
    </source>
</evidence>
<proteinExistence type="inferred from homology"/>
<dbReference type="GeneTree" id="ENSGT00940000161418"/>
<dbReference type="GO" id="GO:0005654">
    <property type="term" value="C:nucleoplasm"/>
    <property type="evidence" value="ECO:0007669"/>
    <property type="project" value="TreeGrafter"/>
</dbReference>
<evidence type="ECO:0000256" key="6">
    <source>
        <dbReference type="ARBA" id="ARBA00023242"/>
    </source>
</evidence>
<evidence type="ECO:0000256" key="2">
    <source>
        <dbReference type="ARBA" id="ARBA00010744"/>
    </source>
</evidence>
<dbReference type="GO" id="GO:0003723">
    <property type="term" value="F:RNA binding"/>
    <property type="evidence" value="ECO:0007669"/>
    <property type="project" value="TreeGrafter"/>
</dbReference>
<dbReference type="InParanoid" id="A0A674H6B4"/>
<dbReference type="PANTHER" id="PTHR22747:SF14">
    <property type="entry name" value="NUCLEOPLASMIN-2"/>
    <property type="match status" value="1"/>
</dbReference>
<gene>
    <name evidence="10" type="primary">NPM2</name>
</gene>
<evidence type="ECO:0000256" key="5">
    <source>
        <dbReference type="ARBA" id="ARBA00023186"/>
    </source>
</evidence>
<dbReference type="GO" id="GO:0042393">
    <property type="term" value="F:histone binding"/>
    <property type="evidence" value="ECO:0007669"/>
    <property type="project" value="TreeGrafter"/>
</dbReference>
<reference evidence="10 11" key="1">
    <citation type="journal article" date="2010" name="Nature">
        <title>The genome of a songbird.</title>
        <authorList>
            <person name="Warren W.C."/>
            <person name="Clayton D.F."/>
            <person name="Ellegren H."/>
            <person name="Arnold A.P."/>
            <person name="Hillier L.W."/>
            <person name="Kunstner A."/>
            <person name="Searle S."/>
            <person name="White S."/>
            <person name="Vilella A.J."/>
            <person name="Fairley S."/>
            <person name="Heger A."/>
            <person name="Kong L."/>
            <person name="Ponting C.P."/>
            <person name="Jarvis E.D."/>
            <person name="Mello C.V."/>
            <person name="Minx P."/>
            <person name="Lovell P."/>
            <person name="Velho T.A."/>
            <person name="Ferris M."/>
            <person name="Balakrishnan C.N."/>
            <person name="Sinha S."/>
            <person name="Blatti C."/>
            <person name="London S.E."/>
            <person name="Li Y."/>
            <person name="Lin Y.C."/>
            <person name="George J."/>
            <person name="Sweedler J."/>
            <person name="Southey B."/>
            <person name="Gunaratne P."/>
            <person name="Watson M."/>
            <person name="Nam K."/>
            <person name="Backstrom N."/>
            <person name="Smeds L."/>
            <person name="Nabholz B."/>
            <person name="Itoh Y."/>
            <person name="Whitney O."/>
            <person name="Pfenning A.R."/>
            <person name="Howard J."/>
            <person name="Volker M."/>
            <person name="Skinner B.M."/>
            <person name="Griffin D.K."/>
            <person name="Ye L."/>
            <person name="McLaren W.M."/>
            <person name="Flicek P."/>
            <person name="Quesada V."/>
            <person name="Velasco G."/>
            <person name="Lopez-Otin C."/>
            <person name="Puente X.S."/>
            <person name="Olender T."/>
            <person name="Lancet D."/>
            <person name="Smit A.F."/>
            <person name="Hubley R."/>
            <person name="Konkel M.K."/>
            <person name="Walker J.A."/>
            <person name="Batzer M.A."/>
            <person name="Gu W."/>
            <person name="Pollock D.D."/>
            <person name="Chen L."/>
            <person name="Cheng Z."/>
            <person name="Eichler E.E."/>
            <person name="Stapley J."/>
            <person name="Slate J."/>
            <person name="Ekblom R."/>
            <person name="Birkhead T."/>
            <person name="Burke T."/>
            <person name="Burt D."/>
            <person name="Scharff C."/>
            <person name="Adam I."/>
            <person name="Richard H."/>
            <person name="Sultan M."/>
            <person name="Soldatov A."/>
            <person name="Lehrach H."/>
            <person name="Edwards S.V."/>
            <person name="Yang S.P."/>
            <person name="Li X."/>
            <person name="Graves T."/>
            <person name="Fulton L."/>
            <person name="Nelson J."/>
            <person name="Chinwalla A."/>
            <person name="Hou S."/>
            <person name="Mardis E.R."/>
            <person name="Wilson R.K."/>
        </authorList>
    </citation>
    <scope>NUCLEOTIDE SEQUENCE [LARGE SCALE GENOMIC DNA]</scope>
</reference>
<dbReference type="FunFam" id="2.60.120.340:FF:000003">
    <property type="entry name" value="Nucleoplasmin 2"/>
    <property type="match status" value="1"/>
</dbReference>
<evidence type="ECO:0000256" key="3">
    <source>
        <dbReference type="ARBA" id="ARBA00022473"/>
    </source>
</evidence>
<dbReference type="InterPro" id="IPR024057">
    <property type="entry name" value="Nucleoplasmin_core_dom"/>
</dbReference>
<dbReference type="GO" id="GO:0007338">
    <property type="term" value="P:single fertilization"/>
    <property type="evidence" value="ECO:0007669"/>
    <property type="project" value="UniProtKB-KW"/>
</dbReference>
<dbReference type="Gene3D" id="2.60.120.340">
    <property type="entry name" value="Nucleoplasmin core domain"/>
    <property type="match status" value="1"/>
</dbReference>
<evidence type="ECO:0000259" key="9">
    <source>
        <dbReference type="Pfam" id="PF03066"/>
    </source>
</evidence>
<keyword evidence="3" id="KW-0217">Developmental protein</keyword>
<accession>A0A674H6B4</accession>
<dbReference type="GO" id="GO:0006338">
    <property type="term" value="P:chromatin remodeling"/>
    <property type="evidence" value="ECO:0007669"/>
    <property type="project" value="TreeGrafter"/>
</dbReference>
<dbReference type="GO" id="GO:0003682">
    <property type="term" value="F:chromatin binding"/>
    <property type="evidence" value="ECO:0007669"/>
    <property type="project" value="TreeGrafter"/>
</dbReference>
<dbReference type="GO" id="GO:0005730">
    <property type="term" value="C:nucleolus"/>
    <property type="evidence" value="ECO:0007669"/>
    <property type="project" value="TreeGrafter"/>
</dbReference>
<keyword evidence="7" id="KW-0278">Fertilization</keyword>
<evidence type="ECO:0000313" key="10">
    <source>
        <dbReference type="Ensembl" id="ENSTGUP00000030044.1"/>
    </source>
</evidence>
<dbReference type="SUPFAM" id="SSF69203">
    <property type="entry name" value="Nucleoplasmin-like core domain"/>
    <property type="match status" value="1"/>
</dbReference>
<comment type="similarity">
    <text evidence="2">Belongs to the nucleoplasmin family.</text>
</comment>
<evidence type="ECO:0000256" key="8">
    <source>
        <dbReference type="SAM" id="MobiDB-lite"/>
    </source>
</evidence>
<dbReference type="GO" id="GO:0005737">
    <property type="term" value="C:cytoplasm"/>
    <property type="evidence" value="ECO:0007669"/>
    <property type="project" value="TreeGrafter"/>
</dbReference>
<dbReference type="InterPro" id="IPR004301">
    <property type="entry name" value="Nucleoplasmin"/>
</dbReference>